<gene>
    <name evidence="3" type="ORF">AFUS01_LOCUS30264</name>
</gene>
<comment type="caution">
    <text evidence="3">The sequence shown here is derived from an EMBL/GenBank/DDBJ whole genome shotgun (WGS) entry which is preliminary data.</text>
</comment>
<evidence type="ECO:0000256" key="1">
    <source>
        <dbReference type="SAM" id="MobiDB-lite"/>
    </source>
</evidence>
<feature type="signal peptide" evidence="2">
    <location>
        <begin position="1"/>
        <end position="26"/>
    </location>
</feature>
<reference evidence="3" key="1">
    <citation type="submission" date="2021-06" db="EMBL/GenBank/DDBJ databases">
        <authorList>
            <person name="Hodson N. C."/>
            <person name="Mongue J. A."/>
            <person name="Jaron S. K."/>
        </authorList>
    </citation>
    <scope>NUCLEOTIDE SEQUENCE</scope>
</reference>
<accession>A0A8J2LCK7</accession>
<name>A0A8J2LCK7_9HEXA</name>
<feature type="compositionally biased region" description="Basic and acidic residues" evidence="1">
    <location>
        <begin position="205"/>
        <end position="223"/>
    </location>
</feature>
<keyword evidence="4" id="KW-1185">Reference proteome</keyword>
<dbReference type="AlphaFoldDB" id="A0A8J2LCK7"/>
<dbReference type="EMBL" id="CAJVCH010461529">
    <property type="protein sequence ID" value="CAG7819843.1"/>
    <property type="molecule type" value="Genomic_DNA"/>
</dbReference>
<evidence type="ECO:0000313" key="4">
    <source>
        <dbReference type="Proteomes" id="UP000708208"/>
    </source>
</evidence>
<organism evidence="3 4">
    <name type="scientific">Allacma fusca</name>
    <dbReference type="NCBI Taxonomy" id="39272"/>
    <lineage>
        <taxon>Eukaryota</taxon>
        <taxon>Metazoa</taxon>
        <taxon>Ecdysozoa</taxon>
        <taxon>Arthropoda</taxon>
        <taxon>Hexapoda</taxon>
        <taxon>Collembola</taxon>
        <taxon>Symphypleona</taxon>
        <taxon>Sminthuridae</taxon>
        <taxon>Allacma</taxon>
    </lineage>
</organism>
<sequence length="231" mass="26597">MGSSFRALVVLIVAIVASFLSGTSRAEIDSEDNSSSPPVVLSLGEVIRLPSDSFLNVEHLVKRAFWDRVNRDSEDEYEYDIQSKRNFWDRGMNSADKKAFWDRSPGAARVDKKAFWERSPSKRAFWDHGNNPKGKRAFWDRVSNSPFEDNGKRAFWDRVNGADKKALLDQRLTDSDQPTSVNLESKRNFWDRAIDGGSMGARDKRAFWDRGFSDRDTRAEKPKNSNRNRQR</sequence>
<evidence type="ECO:0000313" key="3">
    <source>
        <dbReference type="EMBL" id="CAG7819843.1"/>
    </source>
</evidence>
<dbReference type="Proteomes" id="UP000708208">
    <property type="component" value="Unassembled WGS sequence"/>
</dbReference>
<feature type="region of interest" description="Disordered" evidence="1">
    <location>
        <begin position="205"/>
        <end position="231"/>
    </location>
</feature>
<feature type="chain" id="PRO_5035272268" evidence="2">
    <location>
        <begin position="27"/>
        <end position="231"/>
    </location>
</feature>
<proteinExistence type="predicted"/>
<protein>
    <submittedName>
        <fullName evidence="3">Uncharacterized protein</fullName>
    </submittedName>
</protein>
<evidence type="ECO:0000256" key="2">
    <source>
        <dbReference type="SAM" id="SignalP"/>
    </source>
</evidence>
<keyword evidence="2" id="KW-0732">Signal</keyword>